<reference evidence="1" key="1">
    <citation type="submission" date="2017-08" db="EMBL/GenBank/DDBJ databases">
        <title>Haloferax marisrubri sp. nov., isolated from the Discovery deep brine-seawater interface in the Red Sea.</title>
        <authorList>
            <person name="Zhang G."/>
            <person name="Stingl U."/>
        </authorList>
    </citation>
    <scope>NUCLEOTIDE SEQUENCE [LARGE SCALE GENOMIC DNA]</scope>
    <source>
        <strain evidence="1">SB3</strain>
    </source>
</reference>
<organism evidence="1 2">
    <name type="scientific">Haloferax marisrubri</name>
    <dbReference type="NCBI Taxonomy" id="1544719"/>
    <lineage>
        <taxon>Archaea</taxon>
        <taxon>Methanobacteriati</taxon>
        <taxon>Methanobacteriota</taxon>
        <taxon>Stenosarchaea group</taxon>
        <taxon>Halobacteria</taxon>
        <taxon>Halobacteriales</taxon>
        <taxon>Haloferacaceae</taxon>
        <taxon>Haloferax</taxon>
    </lineage>
</organism>
<dbReference type="AlphaFoldDB" id="A0A2P4NPE1"/>
<accession>A0A2P4NPE1</accession>
<sequence length="80" mass="8868">MRDALRSSPLFSGRRLLICLVVTLVVVATDVLFLHLEPIRTAADFATEVAIHTLGFYGGYTIVALFNRTGTEREKSGDRE</sequence>
<dbReference type="EMBL" id="LOPW02000017">
    <property type="protein sequence ID" value="POG54980.1"/>
    <property type="molecule type" value="Genomic_DNA"/>
</dbReference>
<dbReference type="Proteomes" id="UP000053621">
    <property type="component" value="Unassembled WGS sequence"/>
</dbReference>
<evidence type="ECO:0000313" key="2">
    <source>
        <dbReference type="Proteomes" id="UP000053621"/>
    </source>
</evidence>
<dbReference type="OrthoDB" id="292362at2157"/>
<comment type="caution">
    <text evidence="1">The sequence shown here is derived from an EMBL/GenBank/DDBJ whole genome shotgun (WGS) entry which is preliminary data.</text>
</comment>
<protein>
    <submittedName>
        <fullName evidence="1">Uncharacterized protein</fullName>
    </submittedName>
</protein>
<dbReference type="RefSeq" id="WP_058567592.1">
    <property type="nucleotide sequence ID" value="NZ_LOPW02000017.1"/>
</dbReference>
<name>A0A2P4NPE1_9EURY</name>
<proteinExistence type="predicted"/>
<keyword evidence="2" id="KW-1185">Reference proteome</keyword>
<gene>
    <name evidence="1" type="ORF">AUR65_014780</name>
</gene>
<evidence type="ECO:0000313" key="1">
    <source>
        <dbReference type="EMBL" id="POG54980.1"/>
    </source>
</evidence>